<sequence length="249" mass="26934">MLDNQKEVLDDLFKNTSPNASTDLEADEIILIADRSGSMFSIREDAEGGINTFIEEQRKTGNANLTFIEFDDEIDAVYEQTDIKNTSDYELIPRGGTALYDAIGVTLANADSIKTTGKKIVVIVTDGGENASNEWTKENVFERIESLKKAGWDFLFLAANQDGMATGMSLGMARGETLSFANTSIGTQSAYAAAVNYTSNLRGGMSKGDSMSALDMDIKAMGGLSKTGVDESDESESDESDETEVFIEK</sequence>
<dbReference type="EMBL" id="LAZR01011707">
    <property type="protein sequence ID" value="KKM60288.1"/>
    <property type="molecule type" value="Genomic_DNA"/>
</dbReference>
<dbReference type="Gene3D" id="3.40.50.410">
    <property type="entry name" value="von Willebrand factor, type A domain"/>
    <property type="match status" value="1"/>
</dbReference>
<evidence type="ECO:0000313" key="2">
    <source>
        <dbReference type="EMBL" id="KKM60288.1"/>
    </source>
</evidence>
<comment type="caution">
    <text evidence="2">The sequence shown here is derived from an EMBL/GenBank/DDBJ whole genome shotgun (WGS) entry which is preliminary data.</text>
</comment>
<reference evidence="2" key="1">
    <citation type="journal article" date="2015" name="Nature">
        <title>Complex archaea that bridge the gap between prokaryotes and eukaryotes.</title>
        <authorList>
            <person name="Spang A."/>
            <person name="Saw J.H."/>
            <person name="Jorgensen S.L."/>
            <person name="Zaremba-Niedzwiedzka K."/>
            <person name="Martijn J."/>
            <person name="Lind A.E."/>
            <person name="van Eijk R."/>
            <person name="Schleper C."/>
            <person name="Guy L."/>
            <person name="Ettema T.J."/>
        </authorList>
    </citation>
    <scope>NUCLEOTIDE SEQUENCE</scope>
</reference>
<dbReference type="AlphaFoldDB" id="A0A0F9ISI2"/>
<feature type="region of interest" description="Disordered" evidence="1">
    <location>
        <begin position="224"/>
        <end position="249"/>
    </location>
</feature>
<evidence type="ECO:0008006" key="3">
    <source>
        <dbReference type="Google" id="ProtNLM"/>
    </source>
</evidence>
<gene>
    <name evidence="2" type="ORF">LCGC14_1543330</name>
</gene>
<organism evidence="2">
    <name type="scientific">marine sediment metagenome</name>
    <dbReference type="NCBI Taxonomy" id="412755"/>
    <lineage>
        <taxon>unclassified sequences</taxon>
        <taxon>metagenomes</taxon>
        <taxon>ecological metagenomes</taxon>
    </lineage>
</organism>
<proteinExistence type="predicted"/>
<dbReference type="SUPFAM" id="SSF53300">
    <property type="entry name" value="vWA-like"/>
    <property type="match status" value="1"/>
</dbReference>
<accession>A0A0F9ISI2</accession>
<evidence type="ECO:0000256" key="1">
    <source>
        <dbReference type="SAM" id="MobiDB-lite"/>
    </source>
</evidence>
<feature type="compositionally biased region" description="Acidic residues" evidence="1">
    <location>
        <begin position="230"/>
        <end position="249"/>
    </location>
</feature>
<name>A0A0F9ISI2_9ZZZZ</name>
<dbReference type="InterPro" id="IPR036465">
    <property type="entry name" value="vWFA_dom_sf"/>
</dbReference>
<protein>
    <recommendedName>
        <fullName evidence="3">VWFA domain-containing protein</fullName>
    </recommendedName>
</protein>